<dbReference type="GO" id="GO:0030638">
    <property type="term" value="P:polyketide metabolic process"/>
    <property type="evidence" value="ECO:0007669"/>
    <property type="project" value="InterPro"/>
</dbReference>
<dbReference type="PANTHER" id="PTHR38436">
    <property type="entry name" value="POLYKETIDE CYCLASE SNOAL-LIKE DOMAIN"/>
    <property type="match status" value="1"/>
</dbReference>
<dbReference type="Pfam" id="PF07366">
    <property type="entry name" value="SnoaL"/>
    <property type="match status" value="1"/>
</dbReference>
<organism evidence="1">
    <name type="scientific">Thermosporothrix sp. COM3</name>
    <dbReference type="NCBI Taxonomy" id="2490863"/>
    <lineage>
        <taxon>Bacteria</taxon>
        <taxon>Bacillati</taxon>
        <taxon>Chloroflexota</taxon>
        <taxon>Ktedonobacteria</taxon>
        <taxon>Ktedonobacterales</taxon>
        <taxon>Thermosporotrichaceae</taxon>
        <taxon>Thermosporothrix</taxon>
    </lineage>
</organism>
<evidence type="ECO:0008006" key="2">
    <source>
        <dbReference type="Google" id="ProtNLM"/>
    </source>
</evidence>
<proteinExistence type="predicted"/>
<dbReference type="PANTHER" id="PTHR38436:SF1">
    <property type="entry name" value="ESTER CYCLASE"/>
    <property type="match status" value="1"/>
</dbReference>
<name>A0A455SK59_9CHLR</name>
<dbReference type="SUPFAM" id="SSF54427">
    <property type="entry name" value="NTF2-like"/>
    <property type="match status" value="1"/>
</dbReference>
<sequence>MKKSELVRLLYEEVLNKGRLELLDELFAAQFVDHSTPEQPCGPAGVRQYIEELRRGFPDLRVVVEDVITEGEKLVVRTTWQGTHLGLYEGHEPDGRQALRSMIQIFVVRDGRLSEEWNEGEGLLDS</sequence>
<gene>
    <name evidence="1" type="ORF">KTC_12860</name>
</gene>
<protein>
    <recommendedName>
        <fullName evidence="2">Ester cyclase</fullName>
    </recommendedName>
</protein>
<dbReference type="InterPro" id="IPR032710">
    <property type="entry name" value="NTF2-like_dom_sf"/>
</dbReference>
<dbReference type="EMBL" id="AP019376">
    <property type="protein sequence ID" value="BBH86535.1"/>
    <property type="molecule type" value="Genomic_DNA"/>
</dbReference>
<dbReference type="AlphaFoldDB" id="A0A455SK59"/>
<dbReference type="Gene3D" id="3.10.450.50">
    <property type="match status" value="1"/>
</dbReference>
<reference evidence="1" key="1">
    <citation type="submission" date="2018-12" db="EMBL/GenBank/DDBJ databases">
        <title>Novel natural products biosynthetic potential of the class Ktedonobacteria.</title>
        <authorList>
            <person name="Zheng Y."/>
            <person name="Saitou A."/>
            <person name="Wang C.M."/>
            <person name="Toyoda A."/>
            <person name="Minakuchi Y."/>
            <person name="Sekiguchi Y."/>
            <person name="Ueda K."/>
            <person name="Takano H."/>
            <person name="Sakai Y."/>
            <person name="Yokota A."/>
            <person name="Yabe S."/>
        </authorList>
    </citation>
    <scope>NUCLEOTIDE SEQUENCE</scope>
    <source>
        <strain evidence="1">COM3</strain>
    </source>
</reference>
<accession>A0A455SK59</accession>
<dbReference type="InterPro" id="IPR009959">
    <property type="entry name" value="Cyclase_SnoaL-like"/>
</dbReference>
<evidence type="ECO:0000313" key="1">
    <source>
        <dbReference type="EMBL" id="BBH86535.1"/>
    </source>
</evidence>